<evidence type="ECO:0000313" key="2">
    <source>
        <dbReference type="Proteomes" id="UP000187209"/>
    </source>
</evidence>
<dbReference type="AlphaFoldDB" id="A0A1R2CN49"/>
<gene>
    <name evidence="1" type="ORF">SteCoe_7143</name>
</gene>
<dbReference type="Proteomes" id="UP000187209">
    <property type="component" value="Unassembled WGS sequence"/>
</dbReference>
<dbReference type="EMBL" id="MPUH01000102">
    <property type="protein sequence ID" value="OMJ90447.1"/>
    <property type="molecule type" value="Genomic_DNA"/>
</dbReference>
<comment type="caution">
    <text evidence="1">The sequence shown here is derived from an EMBL/GenBank/DDBJ whole genome shotgun (WGS) entry which is preliminary data.</text>
</comment>
<sequence>MDIIGGFFVGMATDINATDVTHCVTNAREWIEQSVTDFSKHTFDGTKDGFMNLSNAFGALPGFVKKYAPVAVEAAEVVEKAAIAWTHLLSLIYHVGLNTTFNGQDIFADISKAMGDSQTRNLYDFGFQIGQAAFKIVYVPKKETYQPIEEDVEVILAELGGIEYEKFLISHLNLWTWSKTGN</sequence>
<accession>A0A1R2CN49</accession>
<keyword evidence="2" id="KW-1185">Reference proteome</keyword>
<organism evidence="1 2">
    <name type="scientific">Stentor coeruleus</name>
    <dbReference type="NCBI Taxonomy" id="5963"/>
    <lineage>
        <taxon>Eukaryota</taxon>
        <taxon>Sar</taxon>
        <taxon>Alveolata</taxon>
        <taxon>Ciliophora</taxon>
        <taxon>Postciliodesmatophora</taxon>
        <taxon>Heterotrichea</taxon>
        <taxon>Heterotrichida</taxon>
        <taxon>Stentoridae</taxon>
        <taxon>Stentor</taxon>
    </lineage>
</organism>
<protein>
    <submittedName>
        <fullName evidence="1">Uncharacterized protein</fullName>
    </submittedName>
</protein>
<name>A0A1R2CN49_9CILI</name>
<evidence type="ECO:0000313" key="1">
    <source>
        <dbReference type="EMBL" id="OMJ90447.1"/>
    </source>
</evidence>
<proteinExistence type="predicted"/>
<dbReference type="OrthoDB" id="292893at2759"/>
<reference evidence="1 2" key="1">
    <citation type="submission" date="2016-11" db="EMBL/GenBank/DDBJ databases">
        <title>The macronuclear genome of Stentor coeruleus: a giant cell with tiny introns.</title>
        <authorList>
            <person name="Slabodnick M."/>
            <person name="Ruby J.G."/>
            <person name="Reiff S.B."/>
            <person name="Swart E.C."/>
            <person name="Gosai S."/>
            <person name="Prabakaran S."/>
            <person name="Witkowska E."/>
            <person name="Larue G.E."/>
            <person name="Fisher S."/>
            <person name="Freeman R.M."/>
            <person name="Gunawardena J."/>
            <person name="Chu W."/>
            <person name="Stover N.A."/>
            <person name="Gregory B.D."/>
            <person name="Nowacki M."/>
            <person name="Derisi J."/>
            <person name="Roy S.W."/>
            <person name="Marshall W.F."/>
            <person name="Sood P."/>
        </authorList>
    </citation>
    <scope>NUCLEOTIDE SEQUENCE [LARGE SCALE GENOMIC DNA]</scope>
    <source>
        <strain evidence="1">WM001</strain>
    </source>
</reference>